<reference evidence="8" key="1">
    <citation type="submission" date="2015-01" db="EMBL/GenBank/DDBJ databases">
        <title>Comparative genome analysis of Bacillus coagulans HM-08, Clostridium butyricum HM-68, Bacillus subtilis HM-66 and Bacillus paralicheniformis BL-09.</title>
        <authorList>
            <person name="Zhang H."/>
        </authorList>
    </citation>
    <scope>NUCLEOTIDE SEQUENCE [LARGE SCALE GENOMIC DNA]</scope>
    <source>
        <strain evidence="8">HM-08</strain>
    </source>
</reference>
<dbReference type="GO" id="GO:0004803">
    <property type="term" value="F:transposase activity"/>
    <property type="evidence" value="ECO:0007669"/>
    <property type="project" value="UniProtKB-UniRule"/>
</dbReference>
<dbReference type="AlphaFoldDB" id="A0AAN0T3D3"/>
<evidence type="ECO:0000256" key="6">
    <source>
        <dbReference type="RuleBase" id="RU365089"/>
    </source>
</evidence>
<dbReference type="InterPro" id="IPR001207">
    <property type="entry name" value="Transposase_mutator"/>
</dbReference>
<evidence type="ECO:0000256" key="5">
    <source>
        <dbReference type="ARBA" id="ARBA00023172"/>
    </source>
</evidence>
<keyword evidence="4 6" id="KW-0238">DNA-binding</keyword>
<dbReference type="GO" id="GO:0003677">
    <property type="term" value="F:DNA binding"/>
    <property type="evidence" value="ECO:0007669"/>
    <property type="project" value="UniProtKB-UniRule"/>
</dbReference>
<keyword evidence="6" id="KW-0814">Transposable element</keyword>
<name>A0AAN0T3D3_HEYCO</name>
<evidence type="ECO:0000256" key="4">
    <source>
        <dbReference type="ARBA" id="ARBA00023125"/>
    </source>
</evidence>
<dbReference type="Proteomes" id="UP000032024">
    <property type="component" value="Chromosome"/>
</dbReference>
<evidence type="ECO:0000313" key="7">
    <source>
        <dbReference type="EMBL" id="AJO21323.1"/>
    </source>
</evidence>
<gene>
    <name evidence="7" type="ORF">SB48_HM08orf00813</name>
</gene>
<dbReference type="NCBIfam" id="NF033543">
    <property type="entry name" value="transpos_IS256"/>
    <property type="match status" value="1"/>
</dbReference>
<comment type="similarity">
    <text evidence="2 6">Belongs to the transposase mutator family.</text>
</comment>
<evidence type="ECO:0000313" key="8">
    <source>
        <dbReference type="Proteomes" id="UP000032024"/>
    </source>
</evidence>
<evidence type="ECO:0000256" key="1">
    <source>
        <dbReference type="ARBA" id="ARBA00002190"/>
    </source>
</evidence>
<keyword evidence="8" id="KW-1185">Reference proteome</keyword>
<dbReference type="GO" id="GO:0006313">
    <property type="term" value="P:DNA transposition"/>
    <property type="evidence" value="ECO:0007669"/>
    <property type="project" value="UniProtKB-UniRule"/>
</dbReference>
<dbReference type="PANTHER" id="PTHR33217:SF7">
    <property type="entry name" value="TRANSPOSASE FOR INSERTION SEQUENCE ELEMENT IS1081"/>
    <property type="match status" value="1"/>
</dbReference>
<proteinExistence type="inferred from homology"/>
<comment type="function">
    <text evidence="1 6">Required for the transposition of the insertion element.</text>
</comment>
<evidence type="ECO:0000256" key="3">
    <source>
        <dbReference type="ARBA" id="ARBA00022578"/>
    </source>
</evidence>
<protein>
    <recommendedName>
        <fullName evidence="6">Mutator family transposase</fullName>
    </recommendedName>
</protein>
<keyword evidence="3 6" id="KW-0815">Transposition</keyword>
<sequence>MMSIGNVTLKVPRTRNGEFSTTLFEKYARCDQAFVLSMLEMVINGVSTRKVTNVVEQLCGKNVSKSFVSSLTQKLDPIVNAWAERPLNTTYYPYVFVDAMYIKVREHHKVISKAVYIATAITEKNTREILGLSVDHAESLESWSSFFKQLKSRGLQSPKLVISDAHMGLQKAIQREFIGTAWQRCNVHFKRNIIEKLPKKDTAEIRVMIKRVFEAVTIEDIRKFKDELINKFGTEARFEKALAILDEGFEDTIQYMNFPENIRMHIRSTNSLERLNQEVRRRERVIRIFPNTQSAFRLVGAVLMQYQDTEYSKRKSLMGKNS</sequence>
<accession>A0AAN0T3D3</accession>
<organism evidence="7 8">
    <name type="scientific">Heyndrickxia coagulans</name>
    <name type="common">Weizmannia coagulans</name>
    <dbReference type="NCBI Taxonomy" id="1398"/>
    <lineage>
        <taxon>Bacteria</taxon>
        <taxon>Bacillati</taxon>
        <taxon>Bacillota</taxon>
        <taxon>Bacilli</taxon>
        <taxon>Bacillales</taxon>
        <taxon>Bacillaceae</taxon>
        <taxon>Heyndrickxia</taxon>
    </lineage>
</organism>
<keyword evidence="5 6" id="KW-0233">DNA recombination</keyword>
<dbReference type="EMBL" id="CP010525">
    <property type="protein sequence ID" value="AJO21323.1"/>
    <property type="molecule type" value="Genomic_DNA"/>
</dbReference>
<evidence type="ECO:0000256" key="2">
    <source>
        <dbReference type="ARBA" id="ARBA00010961"/>
    </source>
</evidence>
<dbReference type="PANTHER" id="PTHR33217">
    <property type="entry name" value="TRANSPOSASE FOR INSERTION SEQUENCE ELEMENT IS1081"/>
    <property type="match status" value="1"/>
</dbReference>
<dbReference type="Pfam" id="PF00872">
    <property type="entry name" value="Transposase_mut"/>
    <property type="match status" value="1"/>
</dbReference>